<dbReference type="InterPro" id="IPR013762">
    <property type="entry name" value="Integrase-like_cat_sf"/>
</dbReference>
<dbReference type="RefSeq" id="WP_358363732.1">
    <property type="nucleotide sequence ID" value="NZ_JBEZFP010000183.1"/>
</dbReference>
<dbReference type="EMBL" id="JBEZFP010000183">
    <property type="protein sequence ID" value="MEU8139560.1"/>
    <property type="molecule type" value="Genomic_DNA"/>
</dbReference>
<reference evidence="4 5" key="1">
    <citation type="submission" date="2024-06" db="EMBL/GenBank/DDBJ databases">
        <title>The Natural Products Discovery Center: Release of the First 8490 Sequenced Strains for Exploring Actinobacteria Biosynthetic Diversity.</title>
        <authorList>
            <person name="Kalkreuter E."/>
            <person name="Kautsar S.A."/>
            <person name="Yang D."/>
            <person name="Bader C.D."/>
            <person name="Teijaro C.N."/>
            <person name="Fluegel L."/>
            <person name="Davis C.M."/>
            <person name="Simpson J.R."/>
            <person name="Lauterbach L."/>
            <person name="Steele A.D."/>
            <person name="Gui C."/>
            <person name="Meng S."/>
            <person name="Li G."/>
            <person name="Viehrig K."/>
            <person name="Ye F."/>
            <person name="Su P."/>
            <person name="Kiefer A.F."/>
            <person name="Nichols A."/>
            <person name="Cepeda A.J."/>
            <person name="Yan W."/>
            <person name="Fan B."/>
            <person name="Jiang Y."/>
            <person name="Adhikari A."/>
            <person name="Zheng C.-J."/>
            <person name="Schuster L."/>
            <person name="Cowan T.M."/>
            <person name="Smanski M.J."/>
            <person name="Chevrette M.G."/>
            <person name="De Carvalho L.P.S."/>
            <person name="Shen B."/>
        </authorList>
    </citation>
    <scope>NUCLEOTIDE SEQUENCE [LARGE SCALE GENOMIC DNA]</scope>
    <source>
        <strain evidence="4 5">NPDC048946</strain>
    </source>
</reference>
<keyword evidence="1" id="KW-0238">DNA-binding</keyword>
<evidence type="ECO:0000256" key="1">
    <source>
        <dbReference type="ARBA" id="ARBA00023125"/>
    </source>
</evidence>
<feature type="domain" description="Tyr recombinase" evidence="3">
    <location>
        <begin position="193"/>
        <end position="371"/>
    </location>
</feature>
<keyword evidence="2" id="KW-0233">DNA recombination</keyword>
<evidence type="ECO:0000259" key="3">
    <source>
        <dbReference type="PROSITE" id="PS51898"/>
    </source>
</evidence>
<dbReference type="Gene3D" id="1.10.443.10">
    <property type="entry name" value="Intergrase catalytic core"/>
    <property type="match status" value="1"/>
</dbReference>
<proteinExistence type="predicted"/>
<organism evidence="4 5">
    <name type="scientific">Streptodolium elevatio</name>
    <dbReference type="NCBI Taxonomy" id="3157996"/>
    <lineage>
        <taxon>Bacteria</taxon>
        <taxon>Bacillati</taxon>
        <taxon>Actinomycetota</taxon>
        <taxon>Actinomycetes</taxon>
        <taxon>Kitasatosporales</taxon>
        <taxon>Streptomycetaceae</taxon>
        <taxon>Streptodolium</taxon>
    </lineage>
</organism>
<sequence length="408" mass="45344">MNVERRRVDPAHLEVPRVGRVVACEGPLPWALLDGAGAAHGGVEEFLRQLVARDCAASSVRSYAMALLRWLRFLWVLEVAWDRPGRGDVRDFVLWMRSAVPSRPVRGGGAGGLNARTGKPYLGGVFAPSTINHNLAVVSEFYDHHIARGTGPLVNPVPARASERGGRAFEHHNPLEPFRPGRRAAFRQKVPATAPRAMPDELFDELFAAMSSDRDRALLAFYVSCGARPAELLGLHGARVDVGEQLVGVVRKGTRELQWLPASPDAFVWLLLYRTGLPEELAGPDQPVWWTLRKPYRPLGYDALRAVLRRANARLGTNWTVHDLRHTFAVRMAADPNVPLTTLQTLLGHAWLTTTQRYLNPRMEQVLQQARAHAAQAAEPRPAVPRAAVGYEDEDLRELFGRRLGPSW</sequence>
<dbReference type="SUPFAM" id="SSF56349">
    <property type="entry name" value="DNA breaking-rejoining enzymes"/>
    <property type="match status" value="1"/>
</dbReference>
<dbReference type="PANTHER" id="PTHR30349">
    <property type="entry name" value="PHAGE INTEGRASE-RELATED"/>
    <property type="match status" value="1"/>
</dbReference>
<protein>
    <submittedName>
        <fullName evidence="4">Tyrosine-type recombinase/integrase</fullName>
    </submittedName>
</protein>
<dbReference type="InterPro" id="IPR002104">
    <property type="entry name" value="Integrase_catalytic"/>
</dbReference>
<keyword evidence="5" id="KW-1185">Reference proteome</keyword>
<dbReference type="Proteomes" id="UP001551482">
    <property type="component" value="Unassembled WGS sequence"/>
</dbReference>
<dbReference type="InterPro" id="IPR011010">
    <property type="entry name" value="DNA_brk_join_enz"/>
</dbReference>
<dbReference type="PROSITE" id="PS51898">
    <property type="entry name" value="TYR_RECOMBINASE"/>
    <property type="match status" value="1"/>
</dbReference>
<dbReference type="Gene3D" id="1.10.150.130">
    <property type="match status" value="1"/>
</dbReference>
<evidence type="ECO:0000313" key="4">
    <source>
        <dbReference type="EMBL" id="MEU8139560.1"/>
    </source>
</evidence>
<dbReference type="CDD" id="cd00397">
    <property type="entry name" value="DNA_BRE_C"/>
    <property type="match status" value="1"/>
</dbReference>
<name>A0ABV3DUX8_9ACTN</name>
<evidence type="ECO:0000313" key="5">
    <source>
        <dbReference type="Proteomes" id="UP001551482"/>
    </source>
</evidence>
<gene>
    <name evidence="4" type="ORF">AB0C36_39460</name>
</gene>
<dbReference type="Pfam" id="PF00589">
    <property type="entry name" value="Phage_integrase"/>
    <property type="match status" value="1"/>
</dbReference>
<accession>A0ABV3DUX8</accession>
<evidence type="ECO:0000256" key="2">
    <source>
        <dbReference type="ARBA" id="ARBA00023172"/>
    </source>
</evidence>
<dbReference type="PANTHER" id="PTHR30349:SF81">
    <property type="entry name" value="TYROSINE RECOMBINASE XERC"/>
    <property type="match status" value="1"/>
</dbReference>
<dbReference type="InterPro" id="IPR050090">
    <property type="entry name" value="Tyrosine_recombinase_XerCD"/>
</dbReference>
<comment type="caution">
    <text evidence="4">The sequence shown here is derived from an EMBL/GenBank/DDBJ whole genome shotgun (WGS) entry which is preliminary data.</text>
</comment>
<dbReference type="InterPro" id="IPR010998">
    <property type="entry name" value="Integrase_recombinase_N"/>
</dbReference>